<dbReference type="Proteomes" id="UP001147752">
    <property type="component" value="Unassembled WGS sequence"/>
</dbReference>
<name>A0A9W9S4V2_9EURO</name>
<comment type="caution">
    <text evidence="2">The sequence shown here is derived from an EMBL/GenBank/DDBJ whole genome shotgun (WGS) entry which is preliminary data.</text>
</comment>
<reference evidence="2" key="1">
    <citation type="submission" date="2022-12" db="EMBL/GenBank/DDBJ databases">
        <authorList>
            <person name="Petersen C."/>
        </authorList>
    </citation>
    <scope>NUCLEOTIDE SEQUENCE</scope>
    <source>
        <strain evidence="2">IBT 3081</strain>
    </source>
</reference>
<gene>
    <name evidence="2" type="ORF">N7517_004072</name>
</gene>
<evidence type="ECO:0000256" key="1">
    <source>
        <dbReference type="SAM" id="SignalP"/>
    </source>
</evidence>
<accession>A0A9W9S4V2</accession>
<sequence length="125" mass="14404">MAMKLPLELLIQIANILQGEGAPLAPCASVCRIWQMAFEPLIYFKLDVYSDDEHKQEDQSGISLTKFQDLTSGNRAIRQSWVRDLHYDILVPFDILDWRTCKQTEPKGKVYSTRNTIREANNLAF</sequence>
<protein>
    <recommendedName>
        <fullName evidence="4">F-box domain-containing protein</fullName>
    </recommendedName>
</protein>
<keyword evidence="1" id="KW-0732">Signal</keyword>
<dbReference type="GeneID" id="81460985"/>
<evidence type="ECO:0000313" key="2">
    <source>
        <dbReference type="EMBL" id="KAJ5372066.1"/>
    </source>
</evidence>
<dbReference type="AlphaFoldDB" id="A0A9W9S4V2"/>
<dbReference type="RefSeq" id="XP_056578052.1">
    <property type="nucleotide sequence ID" value="XM_056721802.1"/>
</dbReference>
<keyword evidence="3" id="KW-1185">Reference proteome</keyword>
<proteinExistence type="predicted"/>
<evidence type="ECO:0008006" key="4">
    <source>
        <dbReference type="Google" id="ProtNLM"/>
    </source>
</evidence>
<feature type="signal peptide" evidence="1">
    <location>
        <begin position="1"/>
        <end position="21"/>
    </location>
</feature>
<evidence type="ECO:0000313" key="3">
    <source>
        <dbReference type="Proteomes" id="UP001147752"/>
    </source>
</evidence>
<dbReference type="EMBL" id="JAPZBT010000002">
    <property type="protein sequence ID" value="KAJ5372066.1"/>
    <property type="molecule type" value="Genomic_DNA"/>
</dbReference>
<feature type="chain" id="PRO_5040971234" description="F-box domain-containing protein" evidence="1">
    <location>
        <begin position="22"/>
        <end position="125"/>
    </location>
</feature>
<organism evidence="2 3">
    <name type="scientific">Penicillium concentricum</name>
    <dbReference type="NCBI Taxonomy" id="293559"/>
    <lineage>
        <taxon>Eukaryota</taxon>
        <taxon>Fungi</taxon>
        <taxon>Dikarya</taxon>
        <taxon>Ascomycota</taxon>
        <taxon>Pezizomycotina</taxon>
        <taxon>Eurotiomycetes</taxon>
        <taxon>Eurotiomycetidae</taxon>
        <taxon>Eurotiales</taxon>
        <taxon>Aspergillaceae</taxon>
        <taxon>Penicillium</taxon>
    </lineage>
</organism>
<reference evidence="2" key="2">
    <citation type="journal article" date="2023" name="IMA Fungus">
        <title>Comparative genomic study of the Penicillium genus elucidates a diverse pangenome and 15 lateral gene transfer events.</title>
        <authorList>
            <person name="Petersen C."/>
            <person name="Sorensen T."/>
            <person name="Nielsen M.R."/>
            <person name="Sondergaard T.E."/>
            <person name="Sorensen J.L."/>
            <person name="Fitzpatrick D.A."/>
            <person name="Frisvad J.C."/>
            <person name="Nielsen K.L."/>
        </authorList>
    </citation>
    <scope>NUCLEOTIDE SEQUENCE</scope>
    <source>
        <strain evidence="2">IBT 3081</strain>
    </source>
</reference>
<dbReference type="OrthoDB" id="4802432at2759"/>